<dbReference type="Gene3D" id="2.170.130.20">
    <property type="entry name" value="LCCL-like domain"/>
    <property type="match status" value="1"/>
</dbReference>
<dbReference type="FunCoup" id="Q4UA95">
    <property type="interactions" value="2"/>
</dbReference>
<dbReference type="InterPro" id="IPR036056">
    <property type="entry name" value="Fibrinogen-like_C"/>
</dbReference>
<dbReference type="PROSITE" id="PS50820">
    <property type="entry name" value="LCCL"/>
    <property type="match status" value="1"/>
</dbReference>
<dbReference type="RefSeq" id="XP_952882.1">
    <property type="nucleotide sequence ID" value="XM_947789.1"/>
</dbReference>
<feature type="signal peptide" evidence="3">
    <location>
        <begin position="1"/>
        <end position="20"/>
    </location>
</feature>
<dbReference type="Pfam" id="PF03815">
    <property type="entry name" value="LCCL"/>
    <property type="match status" value="1"/>
</dbReference>
<feature type="domain" description="LCCL" evidence="4">
    <location>
        <begin position="768"/>
        <end position="848"/>
    </location>
</feature>
<dbReference type="OrthoDB" id="414826at2759"/>
<dbReference type="Gene3D" id="2.60.120.560">
    <property type="entry name" value="Exo-inulinase, domain 1"/>
    <property type="match status" value="2"/>
</dbReference>
<accession>Q4UA95</accession>
<dbReference type="InterPro" id="IPR000421">
    <property type="entry name" value="FA58C"/>
</dbReference>
<feature type="compositionally biased region" description="Low complexity" evidence="2">
    <location>
        <begin position="900"/>
        <end position="909"/>
    </location>
</feature>
<feature type="compositionally biased region" description="Acidic residues" evidence="2">
    <location>
        <begin position="959"/>
        <end position="974"/>
    </location>
</feature>
<dbReference type="InterPro" id="IPR036609">
    <property type="entry name" value="LCCL_sf"/>
</dbReference>
<gene>
    <name evidence="5" type="ORF">TA07240</name>
</gene>
<dbReference type="SMART" id="SM00603">
    <property type="entry name" value="LCCL"/>
    <property type="match status" value="1"/>
</dbReference>
<keyword evidence="3" id="KW-0732">Signal</keyword>
<organism evidence="5 6">
    <name type="scientific">Theileria annulata</name>
    <dbReference type="NCBI Taxonomy" id="5874"/>
    <lineage>
        <taxon>Eukaryota</taxon>
        <taxon>Sar</taxon>
        <taxon>Alveolata</taxon>
        <taxon>Apicomplexa</taxon>
        <taxon>Aconoidasida</taxon>
        <taxon>Piroplasmida</taxon>
        <taxon>Theileriidae</taxon>
        <taxon>Theileria</taxon>
    </lineage>
</organism>
<feature type="chain" id="PRO_5004244862" description="LCCL domain-containing protein" evidence="3">
    <location>
        <begin position="21"/>
        <end position="1628"/>
    </location>
</feature>
<dbReference type="STRING" id="5874.Q4UA95"/>
<dbReference type="SUPFAM" id="SSF56496">
    <property type="entry name" value="Fibrinogen C-terminal domain-like"/>
    <property type="match status" value="1"/>
</dbReference>
<dbReference type="GeneID" id="3862524"/>
<evidence type="ECO:0000259" key="4">
    <source>
        <dbReference type="PROSITE" id="PS50820"/>
    </source>
</evidence>
<evidence type="ECO:0000313" key="5">
    <source>
        <dbReference type="EMBL" id="CAI76258.1"/>
    </source>
</evidence>
<evidence type="ECO:0000313" key="6">
    <source>
        <dbReference type="Proteomes" id="UP000001950"/>
    </source>
</evidence>
<protein>
    <recommendedName>
        <fullName evidence="4">LCCL domain-containing protein</fullName>
    </recommendedName>
</protein>
<evidence type="ECO:0000256" key="3">
    <source>
        <dbReference type="SAM" id="SignalP"/>
    </source>
</evidence>
<dbReference type="InterPro" id="IPR008979">
    <property type="entry name" value="Galactose-bd-like_sf"/>
</dbReference>
<name>Q4UA95_THEAN</name>
<keyword evidence="6" id="KW-1185">Reference proteome</keyword>
<dbReference type="VEuPathDB" id="PiroplasmaDB:TA07240"/>
<dbReference type="eggNOG" id="ENOG502S4A2">
    <property type="taxonomic scope" value="Eukaryota"/>
</dbReference>
<sequence>MKITYKLILINLFLSIKLKADCIWYLENPNEHQSQSIQNQSSNQNHNLGTNSIISPNNTVNSNSNINSGVTNKPQNPNNTVNPNDIQDGIIVNKTLLGGVHAEADSTFKAVGTGGFRKYDASNALTLGGGYWCSEHDLMNDRIVKWTVTLKTDAVLRGLKIFWQYLPQYVSIWISKGDDDNFIQVLPFQSCENIEREQELVFPRKIRAKRVQIQMKGQVNGYFGITFVQFIGEENPIFRIQSGITSFEDMCLQIDSTNEVVLDSCITAISKFDYNDIYNPITNMCMTLEDNVETDGGTIRMLPCKNEKGEDYTDGRNSWTFTSNNQMRLRRPGNLCLSQKGSSAGMANVALNKIAKSNFSIMNMEENAAEKALDGNAKSFWSSRKFKVNDQRVVDFIIDLQDSYKLQTLKIIWQFPALSYNIFTRVDESDWTLAKNVGANTLKTTIDYLNDKLVQYIKIQLNAPNPDYAINGYIRDSEGFVQYGIANISAYTNKLKTIVEPCDTAKSSKDARDKYFLESVYQVDLSKTLPLKRAEARIEEIVKTIEGKVSELEKLTAKISKCKNKHESQVLKNCLKLVSFFTSLILSIDVHMSSVRPVMSDERVFSDCIYIKNLGENKPSGFYDIEPPCYNQKLRVYCDMYTGSSYYVSTVEDETLIGLSNVIDECSKYGLRPFHLQHEKQLESLSVMLKTMEVPAGTIIPVAVKVGDSLRSLDLVVDVSKYVNLENLKDGNILGVTPEGVELFDGRDKDMSGIICSTNFSSVRPPEKIPTLACNSRISDDSDLPTKPGSKFDVKCPQNCHETDENYEVEGGKDGLYSFNSSVCLAAVHAGEYDNKSSLQVEIVSSPGELDGFFQNGINSASVSTTLGESAFRVKRVENKCKFKKGKKVIKHFKMKLTSNPHNTNNINNVVKTDEKPSEKESKKEKEKEENKDNVNPTDKEKAQDNNKTIVDSNKNNDKEEDDSEDFEEPDDKLEEIPPIIEVNQPKKSKHYNLMPSEMSTGEAIHSLVTHIYSQNTKGSPVFLNLFRDHTGLILANTRDLIKKADLKKIPGQSMFVNLDHRVEHMGNSIQVIASQLSYKRQMMTQKIDKLTREKNLHSSFESFSLLKTSQESLFSIFTVETTSATKGYPTWVMSELNVKNSTELTISQMSQIIPPNNTIAGSYLVLKDKKFYDFIFSASVYAGSAGSLGLAFRMVDMNNYYLLQMKQSNGGFKRLIRVVDGEPYELARVEDGGYIEEVWYHVRIETRQSRLMISVVQGEDEIFDTPNAVIDVIDATHSSGTVALYTGKVSFAHFKRFNVEALSCLRYDSPPIPPEPPFCSIFKEDFLSNFSHNWSVYNSKGEWRFEKDLMGEPNVIANTLSLGVQEEIDPTIAVLKNHKSCTYGIFSASVLIQSDFGTAGLVFRFHNAGEFVLLEISPKYSALKQMHQGTFTTITETNLRGISLNEWTSLSVSFNDDLITVSMGGTFGSDLIFLNVRTVHELKPGGSVGLASLNCSGVAFSNISLKPIYKHNQGLITDSSSKVDNEAEGVKEEGSKKCLEVDRRSECGKISPENLEACEQNFCSFCCQTHYNDKDAQSVCEEQCSKQNEKVLMIQKYLDQLWFNCSGTEFIEKHCKDKDCKGELICL</sequence>
<feature type="region of interest" description="Disordered" evidence="2">
    <location>
        <begin position="35"/>
        <end position="84"/>
    </location>
</feature>
<feature type="region of interest" description="Disordered" evidence="2">
    <location>
        <begin position="894"/>
        <end position="979"/>
    </location>
</feature>
<dbReference type="EMBL" id="CR940353">
    <property type="protein sequence ID" value="CAI76258.1"/>
    <property type="molecule type" value="Genomic_DNA"/>
</dbReference>
<feature type="compositionally biased region" description="Low complexity" evidence="2">
    <location>
        <begin position="35"/>
        <end position="72"/>
    </location>
</feature>
<dbReference type="InterPro" id="IPR035992">
    <property type="entry name" value="Ricin_B-like_lectins"/>
</dbReference>
<feature type="compositionally biased region" description="Basic and acidic residues" evidence="2">
    <location>
        <begin position="912"/>
        <end position="945"/>
    </location>
</feature>
<dbReference type="OMA" id="CQMCCQS"/>
<dbReference type="SUPFAM" id="SSF69848">
    <property type="entry name" value="LCCL domain"/>
    <property type="match status" value="1"/>
</dbReference>
<proteinExistence type="predicted"/>
<dbReference type="Pfam" id="PF00754">
    <property type="entry name" value="F5_F8_type_C"/>
    <property type="match status" value="1"/>
</dbReference>
<feature type="compositionally biased region" description="Polar residues" evidence="2">
    <location>
        <begin position="73"/>
        <end position="84"/>
    </location>
</feature>
<dbReference type="Gene3D" id="2.60.120.260">
    <property type="entry name" value="Galactose-binding domain-like"/>
    <property type="match status" value="1"/>
</dbReference>
<dbReference type="KEGG" id="tan:TA07240"/>
<evidence type="ECO:0000256" key="1">
    <source>
        <dbReference type="SAM" id="Coils"/>
    </source>
</evidence>
<keyword evidence="1" id="KW-0175">Coiled coil</keyword>
<dbReference type="InParanoid" id="Q4UA95"/>
<dbReference type="Gene3D" id="2.80.10.50">
    <property type="match status" value="1"/>
</dbReference>
<reference evidence="5 6" key="1">
    <citation type="journal article" date="2005" name="Science">
        <title>Genome of the host-cell transforming parasite Theileria annulata compared with T. parva.</title>
        <authorList>
            <person name="Pain A."/>
            <person name="Renauld H."/>
            <person name="Berriman M."/>
            <person name="Murphy L."/>
            <person name="Yeats C.A."/>
            <person name="Weir W."/>
            <person name="Kerhornou A."/>
            <person name="Aslett M."/>
            <person name="Bishop R."/>
            <person name="Bouchier C."/>
            <person name="Cochet M."/>
            <person name="Coulson R.M.R."/>
            <person name="Cronin A."/>
            <person name="de Villiers E.P."/>
            <person name="Fraser A."/>
            <person name="Fosker N."/>
            <person name="Gardner M."/>
            <person name="Goble A."/>
            <person name="Griffiths-Jones S."/>
            <person name="Harris D.E."/>
            <person name="Katzer F."/>
            <person name="Larke N."/>
            <person name="Lord A."/>
            <person name="Maser P."/>
            <person name="McKellar S."/>
            <person name="Mooney P."/>
            <person name="Morton F."/>
            <person name="Nene V."/>
            <person name="O'Neil S."/>
            <person name="Price C."/>
            <person name="Quail M.A."/>
            <person name="Rabbinowitsch E."/>
            <person name="Rawlings N.D."/>
            <person name="Rutter S."/>
            <person name="Saunders D."/>
            <person name="Seeger K."/>
            <person name="Shah T."/>
            <person name="Squares R."/>
            <person name="Squares S."/>
            <person name="Tivey A."/>
            <person name="Walker A.R."/>
            <person name="Woodward J."/>
            <person name="Dobbelaere D.A.E."/>
            <person name="Langsley G."/>
            <person name="Rajandream M.A."/>
            <person name="McKeever D."/>
            <person name="Shiels B."/>
            <person name="Tait A."/>
            <person name="Barrell B.G."/>
            <person name="Hall N."/>
        </authorList>
    </citation>
    <scope>NUCLEOTIDE SEQUENCE [LARGE SCALE GENOMIC DNA]</scope>
    <source>
        <strain evidence="6">Ankara</strain>
    </source>
</reference>
<dbReference type="InterPro" id="IPR004043">
    <property type="entry name" value="LCCL"/>
</dbReference>
<dbReference type="SUPFAM" id="SSF50370">
    <property type="entry name" value="Ricin B-like lectins"/>
    <property type="match status" value="1"/>
</dbReference>
<feature type="coiled-coil region" evidence="1">
    <location>
        <begin position="531"/>
        <end position="565"/>
    </location>
</feature>
<dbReference type="Proteomes" id="UP000001950">
    <property type="component" value="Chromosome 4"/>
</dbReference>
<dbReference type="SUPFAM" id="SSF49785">
    <property type="entry name" value="Galactose-binding domain-like"/>
    <property type="match status" value="1"/>
</dbReference>
<evidence type="ECO:0000256" key="2">
    <source>
        <dbReference type="SAM" id="MobiDB-lite"/>
    </source>
</evidence>
<dbReference type="PROSITE" id="PS50231">
    <property type="entry name" value="RICIN_B_LECTIN"/>
    <property type="match status" value="1"/>
</dbReference>